<dbReference type="AlphaFoldDB" id="A0A5C3NUD4"/>
<feature type="chain" id="PRO_5022669000" evidence="2">
    <location>
        <begin position="19"/>
        <end position="463"/>
    </location>
</feature>
<gene>
    <name evidence="3" type="ORF">K466DRAFT_503001</name>
</gene>
<evidence type="ECO:0000256" key="2">
    <source>
        <dbReference type="SAM" id="SignalP"/>
    </source>
</evidence>
<organism evidence="3 4">
    <name type="scientific">Polyporus arcularius HHB13444</name>
    <dbReference type="NCBI Taxonomy" id="1314778"/>
    <lineage>
        <taxon>Eukaryota</taxon>
        <taxon>Fungi</taxon>
        <taxon>Dikarya</taxon>
        <taxon>Basidiomycota</taxon>
        <taxon>Agaricomycotina</taxon>
        <taxon>Agaricomycetes</taxon>
        <taxon>Polyporales</taxon>
        <taxon>Polyporaceae</taxon>
        <taxon>Polyporus</taxon>
    </lineage>
</organism>
<keyword evidence="2" id="KW-0732">Signal</keyword>
<dbReference type="Proteomes" id="UP000308197">
    <property type="component" value="Unassembled WGS sequence"/>
</dbReference>
<evidence type="ECO:0000313" key="4">
    <source>
        <dbReference type="Proteomes" id="UP000308197"/>
    </source>
</evidence>
<dbReference type="EMBL" id="ML211680">
    <property type="protein sequence ID" value="TFK80944.1"/>
    <property type="molecule type" value="Genomic_DNA"/>
</dbReference>
<dbReference type="STRING" id="1314778.A0A5C3NUD4"/>
<proteinExistence type="predicted"/>
<sequence>MHLVALNMTDLIISLLRGTLDIFAPDSIAQWPWAIFYDKIPARRTLWQEHGALVAACRRYLPGSFDCPPRDPSQKINSGYKAWEFLVYIYALLPGLLRRHKHLLNLGPGRNFYKHLCKLIYGVRLILQYRPSIDTLPLAHMALVEYIEEFEVLYYQRRVERLHFVRPCLHTLAHLVPEAYRFGPEPYYTQWTMENYIGNTTREMKQPSRPYENISARAERRMHCQALQAIYPVLERRTALPQGAVDIGDGYVLLPFHDLIERHVTPPERAAIHDYFHTHQVALDQLEWDPVVSRWHRLRLSTGQIARCSAHEVPREARGKEPRRARMLGQLFADKLHKQLTKDRFAEVQYYFRLDIEGRNRTLAMVMPFSDPVRAILEESHYTNIVCEYRGNGARFVVDAKEIMSVVGMVPAPMTEEEEQEPGAQARYAHRFFVVEKPGLDVVLMGGTPQDREDDEDDDDINT</sequence>
<evidence type="ECO:0000313" key="3">
    <source>
        <dbReference type="EMBL" id="TFK80944.1"/>
    </source>
</evidence>
<reference evidence="3 4" key="1">
    <citation type="journal article" date="2019" name="Nat. Ecol. Evol.">
        <title>Megaphylogeny resolves global patterns of mushroom evolution.</title>
        <authorList>
            <person name="Varga T."/>
            <person name="Krizsan K."/>
            <person name="Foldi C."/>
            <person name="Dima B."/>
            <person name="Sanchez-Garcia M."/>
            <person name="Sanchez-Ramirez S."/>
            <person name="Szollosi G.J."/>
            <person name="Szarkandi J.G."/>
            <person name="Papp V."/>
            <person name="Albert L."/>
            <person name="Andreopoulos W."/>
            <person name="Angelini C."/>
            <person name="Antonin V."/>
            <person name="Barry K.W."/>
            <person name="Bougher N.L."/>
            <person name="Buchanan P."/>
            <person name="Buyck B."/>
            <person name="Bense V."/>
            <person name="Catcheside P."/>
            <person name="Chovatia M."/>
            <person name="Cooper J."/>
            <person name="Damon W."/>
            <person name="Desjardin D."/>
            <person name="Finy P."/>
            <person name="Geml J."/>
            <person name="Haridas S."/>
            <person name="Hughes K."/>
            <person name="Justo A."/>
            <person name="Karasinski D."/>
            <person name="Kautmanova I."/>
            <person name="Kiss B."/>
            <person name="Kocsube S."/>
            <person name="Kotiranta H."/>
            <person name="LaButti K.M."/>
            <person name="Lechner B.E."/>
            <person name="Liimatainen K."/>
            <person name="Lipzen A."/>
            <person name="Lukacs Z."/>
            <person name="Mihaltcheva S."/>
            <person name="Morgado L.N."/>
            <person name="Niskanen T."/>
            <person name="Noordeloos M.E."/>
            <person name="Ohm R.A."/>
            <person name="Ortiz-Santana B."/>
            <person name="Ovrebo C."/>
            <person name="Racz N."/>
            <person name="Riley R."/>
            <person name="Savchenko A."/>
            <person name="Shiryaev A."/>
            <person name="Soop K."/>
            <person name="Spirin V."/>
            <person name="Szebenyi C."/>
            <person name="Tomsovsky M."/>
            <person name="Tulloss R.E."/>
            <person name="Uehling J."/>
            <person name="Grigoriev I.V."/>
            <person name="Vagvolgyi C."/>
            <person name="Papp T."/>
            <person name="Martin F.M."/>
            <person name="Miettinen O."/>
            <person name="Hibbett D.S."/>
            <person name="Nagy L.G."/>
        </authorList>
    </citation>
    <scope>NUCLEOTIDE SEQUENCE [LARGE SCALE GENOMIC DNA]</scope>
    <source>
        <strain evidence="3 4">HHB13444</strain>
    </source>
</reference>
<evidence type="ECO:0000256" key="1">
    <source>
        <dbReference type="SAM" id="MobiDB-lite"/>
    </source>
</evidence>
<accession>A0A5C3NUD4</accession>
<feature type="region of interest" description="Disordered" evidence="1">
    <location>
        <begin position="444"/>
        <end position="463"/>
    </location>
</feature>
<keyword evidence="4" id="KW-1185">Reference proteome</keyword>
<protein>
    <submittedName>
        <fullName evidence="3">Uncharacterized protein</fullName>
    </submittedName>
</protein>
<name>A0A5C3NUD4_9APHY</name>
<feature type="compositionally biased region" description="Acidic residues" evidence="1">
    <location>
        <begin position="452"/>
        <end position="463"/>
    </location>
</feature>
<feature type="signal peptide" evidence="2">
    <location>
        <begin position="1"/>
        <end position="18"/>
    </location>
</feature>
<dbReference type="InParanoid" id="A0A5C3NUD4"/>